<keyword evidence="7 9" id="KW-0129">CBS domain</keyword>
<dbReference type="Pfam" id="PF00571">
    <property type="entry name" value="CBS"/>
    <property type="match status" value="2"/>
</dbReference>
<dbReference type="Gene3D" id="3.10.580.10">
    <property type="entry name" value="CBS-domain"/>
    <property type="match status" value="1"/>
</dbReference>
<comment type="subcellular location">
    <subcellularLocation>
        <location evidence="1">Cell membrane</location>
        <topology evidence="1">Multi-pass membrane protein</topology>
    </subcellularLocation>
</comment>
<dbReference type="AlphaFoldDB" id="A0AAJ1BBM8"/>
<organism evidence="12 13">
    <name type="scientific">Varibaculum cambriense</name>
    <dbReference type="NCBI Taxonomy" id="184870"/>
    <lineage>
        <taxon>Bacteria</taxon>
        <taxon>Bacillati</taxon>
        <taxon>Actinomycetota</taxon>
        <taxon>Actinomycetes</taxon>
        <taxon>Actinomycetales</taxon>
        <taxon>Actinomycetaceae</taxon>
        <taxon>Varibaculum</taxon>
    </lineage>
</organism>
<dbReference type="InterPro" id="IPR046342">
    <property type="entry name" value="CBS_dom_sf"/>
</dbReference>
<dbReference type="PANTHER" id="PTHR22777:SF32">
    <property type="entry name" value="UPF0053 INNER MEMBRANE PROTEIN YFJD"/>
    <property type="match status" value="1"/>
</dbReference>
<name>A0AAJ1BBM8_9ACTO</name>
<dbReference type="InterPro" id="IPR044751">
    <property type="entry name" value="Ion_transp-like_CBS"/>
</dbReference>
<dbReference type="SUPFAM" id="SSF56176">
    <property type="entry name" value="FAD-binding/transporter-associated domain-like"/>
    <property type="match status" value="1"/>
</dbReference>
<evidence type="ECO:0000256" key="3">
    <source>
        <dbReference type="ARBA" id="ARBA00022475"/>
    </source>
</evidence>
<feature type="domain" description="CBS" evidence="11">
    <location>
        <begin position="212"/>
        <end position="276"/>
    </location>
</feature>
<evidence type="ECO:0000259" key="11">
    <source>
        <dbReference type="PROSITE" id="PS51371"/>
    </source>
</evidence>
<dbReference type="InterPro" id="IPR016169">
    <property type="entry name" value="FAD-bd_PCMH_sub2"/>
</dbReference>
<keyword evidence="3" id="KW-1003">Cell membrane</keyword>
<accession>A0AAJ1BBM8</accession>
<keyword evidence="8 10" id="KW-0472">Membrane</keyword>
<keyword evidence="5" id="KW-0677">Repeat</keyword>
<dbReference type="Proteomes" id="UP001200537">
    <property type="component" value="Unassembled WGS sequence"/>
</dbReference>
<dbReference type="EMBL" id="JAKNHJ010000001">
    <property type="protein sequence ID" value="MCG4616982.1"/>
    <property type="molecule type" value="Genomic_DNA"/>
</dbReference>
<dbReference type="InterPro" id="IPR036318">
    <property type="entry name" value="FAD-bd_PCMH-like_sf"/>
</dbReference>
<feature type="domain" description="CBS" evidence="11">
    <location>
        <begin position="279"/>
        <end position="336"/>
    </location>
</feature>
<comment type="caution">
    <text evidence="12">The sequence shown here is derived from an EMBL/GenBank/DDBJ whole genome shotgun (WGS) entry which is preliminary data.</text>
</comment>
<feature type="transmembrane region" description="Helical" evidence="10">
    <location>
        <begin position="93"/>
        <end position="115"/>
    </location>
</feature>
<reference evidence="12" key="1">
    <citation type="submission" date="2022-01" db="EMBL/GenBank/DDBJ databases">
        <title>Collection of gut derived symbiotic bacterial strains cultured from healthy donors.</title>
        <authorList>
            <person name="Lin H."/>
            <person name="Kohout C."/>
            <person name="Waligurski E."/>
            <person name="Pamer E.G."/>
        </authorList>
    </citation>
    <scope>NUCLEOTIDE SEQUENCE</scope>
    <source>
        <strain evidence="12">DFI.7.46</strain>
    </source>
</reference>
<protein>
    <submittedName>
        <fullName evidence="12">Hemolysin family protein</fullName>
    </submittedName>
</protein>
<gene>
    <name evidence="12" type="ORF">L0M99_00530</name>
</gene>
<dbReference type="PROSITE" id="PS51371">
    <property type="entry name" value="CBS"/>
    <property type="match status" value="2"/>
</dbReference>
<evidence type="ECO:0000256" key="4">
    <source>
        <dbReference type="ARBA" id="ARBA00022692"/>
    </source>
</evidence>
<comment type="similarity">
    <text evidence="2">Belongs to the UPF0053 family.</text>
</comment>
<evidence type="ECO:0000256" key="7">
    <source>
        <dbReference type="ARBA" id="ARBA00023122"/>
    </source>
</evidence>
<keyword evidence="4 10" id="KW-0812">Transmembrane</keyword>
<dbReference type="GO" id="GO:0050660">
    <property type="term" value="F:flavin adenine dinucleotide binding"/>
    <property type="evidence" value="ECO:0007669"/>
    <property type="project" value="InterPro"/>
</dbReference>
<evidence type="ECO:0000313" key="12">
    <source>
        <dbReference type="EMBL" id="MCG4616982.1"/>
    </source>
</evidence>
<dbReference type="InterPro" id="IPR002550">
    <property type="entry name" value="CNNM"/>
</dbReference>
<evidence type="ECO:0000256" key="2">
    <source>
        <dbReference type="ARBA" id="ARBA00006337"/>
    </source>
</evidence>
<proteinExistence type="inferred from homology"/>
<dbReference type="InterPro" id="IPR005170">
    <property type="entry name" value="Transptr-assoc_dom"/>
</dbReference>
<dbReference type="Pfam" id="PF03471">
    <property type="entry name" value="CorC_HlyC"/>
    <property type="match status" value="1"/>
</dbReference>
<keyword evidence="6 10" id="KW-1133">Transmembrane helix</keyword>
<evidence type="ECO:0000256" key="10">
    <source>
        <dbReference type="SAM" id="Phobius"/>
    </source>
</evidence>
<dbReference type="Gene3D" id="3.30.465.10">
    <property type="match status" value="1"/>
</dbReference>
<dbReference type="SMART" id="SM00116">
    <property type="entry name" value="CBS"/>
    <property type="match status" value="2"/>
</dbReference>
<evidence type="ECO:0000256" key="1">
    <source>
        <dbReference type="ARBA" id="ARBA00004651"/>
    </source>
</evidence>
<evidence type="ECO:0000256" key="9">
    <source>
        <dbReference type="PROSITE-ProRule" id="PRU00703"/>
    </source>
</evidence>
<evidence type="ECO:0000256" key="8">
    <source>
        <dbReference type="ARBA" id="ARBA00023136"/>
    </source>
</evidence>
<dbReference type="FunFam" id="3.10.580.10:FF:000002">
    <property type="entry name" value="Magnesium/cobalt efflux protein CorC"/>
    <property type="match status" value="1"/>
</dbReference>
<evidence type="ECO:0000256" key="5">
    <source>
        <dbReference type="ARBA" id="ARBA00022737"/>
    </source>
</evidence>
<dbReference type="InterPro" id="IPR000644">
    <property type="entry name" value="CBS_dom"/>
</dbReference>
<dbReference type="Pfam" id="PF01595">
    <property type="entry name" value="CNNM"/>
    <property type="match status" value="1"/>
</dbReference>
<dbReference type="RefSeq" id="WP_238127403.1">
    <property type="nucleotide sequence ID" value="NZ_JAHAIN010000101.1"/>
</dbReference>
<dbReference type="GO" id="GO:0005886">
    <property type="term" value="C:plasma membrane"/>
    <property type="evidence" value="ECO:0007669"/>
    <property type="project" value="UniProtKB-SubCell"/>
</dbReference>
<dbReference type="SMART" id="SM01091">
    <property type="entry name" value="CorC_HlyC"/>
    <property type="match status" value="1"/>
</dbReference>
<dbReference type="PANTHER" id="PTHR22777">
    <property type="entry name" value="HEMOLYSIN-RELATED"/>
    <property type="match status" value="1"/>
</dbReference>
<evidence type="ECO:0000313" key="13">
    <source>
        <dbReference type="Proteomes" id="UP001200537"/>
    </source>
</evidence>
<sequence>MISQIPAGGLLALAIALVGADAAWAAALGAFQTLSHARAQDLVEAGRRRAPLVRSLLEDRGHTVAICQSWRLFAQVLAATCMTLAMVGFGLTWWVALLVSLLVLGALLLIFATFVGMRVGHYRPEATALWLSKMVNFGLKISVLSRPVEWIVQKIAPLGPVDEAASRAEIAEDFREMVDEMGQEENLAFEDEDRQIVRSALELGTTLVREIIVPRTDMVAVETTTLAREAFEVFIQSGFSRIPVLGEDADDVRGMLYLKDLISRCFSRPELMDHPVPEMMREAFFVPEVMLADDLMRQMQVDAPHIAVVVDEWGGTVGLVTIEDILEELVGEVTDEHDRAEQEPEQLSANTWLVPARLGLDDLAELVGLEITDDEVDTAGGLLAKALGKVPLLGSHAQTKGLEISVKEVAGRRRQMDTLLVERLDTETDEE</sequence>
<dbReference type="CDD" id="cd04590">
    <property type="entry name" value="CBS_pair_CorC_HlyC_assoc"/>
    <property type="match status" value="1"/>
</dbReference>
<dbReference type="SUPFAM" id="SSF54631">
    <property type="entry name" value="CBS-domain pair"/>
    <property type="match status" value="1"/>
</dbReference>
<evidence type="ECO:0000256" key="6">
    <source>
        <dbReference type="ARBA" id="ARBA00022989"/>
    </source>
</evidence>